<dbReference type="EC" id="3.6.1.10" evidence="3 12"/>
<keyword evidence="9 14" id="KW-1133">Transmembrane helix</keyword>
<evidence type="ECO:0000256" key="4">
    <source>
        <dbReference type="ARBA" id="ARBA00014458"/>
    </source>
</evidence>
<dbReference type="GO" id="GO:0005615">
    <property type="term" value="C:extracellular space"/>
    <property type="evidence" value="ECO:0007669"/>
    <property type="project" value="TreeGrafter"/>
</dbReference>
<proteinExistence type="inferred from homology"/>
<feature type="compositionally biased region" description="Basic and acidic residues" evidence="13">
    <location>
        <begin position="396"/>
        <end position="406"/>
    </location>
</feature>
<dbReference type="GO" id="GO:0005774">
    <property type="term" value="C:vacuolar membrane"/>
    <property type="evidence" value="ECO:0007669"/>
    <property type="project" value="UniProtKB-SubCell"/>
</dbReference>
<dbReference type="InterPro" id="IPR012358">
    <property type="entry name" value="EndopolyPtase_N1"/>
</dbReference>
<dbReference type="SUPFAM" id="SSF56300">
    <property type="entry name" value="Metallo-dependent phosphatases"/>
    <property type="match status" value="1"/>
</dbReference>
<comment type="caution">
    <text evidence="15">The sequence shown here is derived from an EMBL/GenBank/DDBJ whole genome shotgun (WGS) entry which is preliminary data.</text>
</comment>
<comment type="similarity">
    <text evidence="2">Belongs to the endopolyphosphatase PPN1 family.</text>
</comment>
<dbReference type="GO" id="GO:0004309">
    <property type="term" value="F:exopolyphosphatase activity"/>
    <property type="evidence" value="ECO:0007669"/>
    <property type="project" value="TreeGrafter"/>
</dbReference>
<keyword evidence="8" id="KW-0735">Signal-anchor</keyword>
<evidence type="ECO:0000256" key="10">
    <source>
        <dbReference type="ARBA" id="ARBA00023136"/>
    </source>
</evidence>
<dbReference type="STRING" id="1432141.A0A015LVT0"/>
<dbReference type="PANTHER" id="PTHR10340:SF55">
    <property type="entry name" value="ENDOPOLYPHOSPHATASE"/>
    <property type="match status" value="1"/>
</dbReference>
<evidence type="ECO:0000256" key="2">
    <source>
        <dbReference type="ARBA" id="ARBA00010399"/>
    </source>
</evidence>
<feature type="transmembrane region" description="Helical" evidence="14">
    <location>
        <begin position="7"/>
        <end position="27"/>
    </location>
</feature>
<feature type="compositionally biased region" description="Acidic residues" evidence="13">
    <location>
        <begin position="360"/>
        <end position="395"/>
    </location>
</feature>
<keyword evidence="16" id="KW-1185">Reference proteome</keyword>
<dbReference type="GO" id="GO:0000298">
    <property type="term" value="F:endopolyphosphatase activity"/>
    <property type="evidence" value="ECO:0007669"/>
    <property type="project" value="UniProtKB-EC"/>
</dbReference>
<evidence type="ECO:0000313" key="15">
    <source>
        <dbReference type="EMBL" id="EXX76801.1"/>
    </source>
</evidence>
<evidence type="ECO:0000313" key="16">
    <source>
        <dbReference type="Proteomes" id="UP000022910"/>
    </source>
</evidence>
<dbReference type="GO" id="GO:0006798">
    <property type="term" value="P:polyphosphate catabolic process"/>
    <property type="evidence" value="ECO:0007669"/>
    <property type="project" value="TreeGrafter"/>
</dbReference>
<evidence type="ECO:0000256" key="9">
    <source>
        <dbReference type="ARBA" id="ARBA00022989"/>
    </source>
</evidence>
<reference evidence="15 16" key="1">
    <citation type="submission" date="2014-02" db="EMBL/GenBank/DDBJ databases">
        <title>Single nucleus genome sequencing reveals high similarity among nuclei of an endomycorrhizal fungus.</title>
        <authorList>
            <person name="Lin K."/>
            <person name="Geurts R."/>
            <person name="Zhang Z."/>
            <person name="Limpens E."/>
            <person name="Saunders D.G."/>
            <person name="Mu D."/>
            <person name="Pang E."/>
            <person name="Cao H."/>
            <person name="Cha H."/>
            <person name="Lin T."/>
            <person name="Zhou Q."/>
            <person name="Shang Y."/>
            <person name="Li Y."/>
            <person name="Ivanov S."/>
            <person name="Sharma T."/>
            <person name="Velzen R.V."/>
            <person name="Ruijter N.D."/>
            <person name="Aanen D.K."/>
            <person name="Win J."/>
            <person name="Kamoun S."/>
            <person name="Bisseling T."/>
            <person name="Huang S."/>
        </authorList>
    </citation>
    <scope>NUCLEOTIDE SEQUENCE [LARGE SCALE GENOMIC DNA]</scope>
    <source>
        <strain evidence="16">DAOM197198w</strain>
    </source>
</reference>
<keyword evidence="5 12" id="KW-0926">Vacuole</keyword>
<dbReference type="InterPro" id="IPR041805">
    <property type="entry name" value="ASMase/PPN1_MPP"/>
</dbReference>
<evidence type="ECO:0000256" key="3">
    <source>
        <dbReference type="ARBA" id="ARBA00012459"/>
    </source>
</evidence>
<evidence type="ECO:0000256" key="6">
    <source>
        <dbReference type="ARBA" id="ARBA00022692"/>
    </source>
</evidence>
<dbReference type="OMA" id="LRFQDTI"/>
<evidence type="ECO:0000256" key="7">
    <source>
        <dbReference type="ARBA" id="ARBA00022801"/>
    </source>
</evidence>
<dbReference type="InterPro" id="IPR029052">
    <property type="entry name" value="Metallo-depent_PP-like"/>
</dbReference>
<dbReference type="GO" id="GO:0008081">
    <property type="term" value="F:phosphoric diester hydrolase activity"/>
    <property type="evidence" value="ECO:0007669"/>
    <property type="project" value="TreeGrafter"/>
</dbReference>
<evidence type="ECO:0000256" key="14">
    <source>
        <dbReference type="SAM" id="Phobius"/>
    </source>
</evidence>
<evidence type="ECO:0000256" key="11">
    <source>
        <dbReference type="ARBA" id="ARBA00023180"/>
    </source>
</evidence>
<evidence type="ECO:0000256" key="13">
    <source>
        <dbReference type="SAM" id="MobiDB-lite"/>
    </source>
</evidence>
<keyword evidence="6 14" id="KW-0812">Transmembrane</keyword>
<feature type="region of interest" description="Disordered" evidence="13">
    <location>
        <begin position="360"/>
        <end position="418"/>
    </location>
</feature>
<dbReference type="SMR" id="A0A015LVT0"/>
<evidence type="ECO:0000256" key="12">
    <source>
        <dbReference type="PIRNR" id="PIRNR027093"/>
    </source>
</evidence>
<keyword evidence="10 12" id="KW-0472">Membrane</keyword>
<name>A0A015LVT0_RHIIW</name>
<comment type="catalytic activity">
    <reaction evidence="12">
        <text>[phosphate](n+1) + n H2O = (n+1) phosphate + n H(+)</text>
        <dbReference type="Rhea" id="RHEA:22452"/>
        <dbReference type="Rhea" id="RHEA-COMP:14280"/>
        <dbReference type="ChEBI" id="CHEBI:15377"/>
        <dbReference type="ChEBI" id="CHEBI:15378"/>
        <dbReference type="ChEBI" id="CHEBI:16838"/>
        <dbReference type="ChEBI" id="CHEBI:43474"/>
        <dbReference type="EC" id="3.6.1.10"/>
    </reaction>
</comment>
<organism evidence="15 16">
    <name type="scientific">Rhizophagus irregularis (strain DAOM 197198w)</name>
    <name type="common">Glomus intraradices</name>
    <dbReference type="NCBI Taxonomy" id="1432141"/>
    <lineage>
        <taxon>Eukaryota</taxon>
        <taxon>Fungi</taxon>
        <taxon>Fungi incertae sedis</taxon>
        <taxon>Mucoromycota</taxon>
        <taxon>Glomeromycotina</taxon>
        <taxon>Glomeromycetes</taxon>
        <taxon>Glomerales</taxon>
        <taxon>Glomeraceae</taxon>
        <taxon>Rhizophagus</taxon>
    </lineage>
</organism>
<sequence length="619" mass="72805">MVVSLQIFYFIALSFLLSLVITPFYVFEPKTTPLEDSTNVELHGNFLHITDFHPDPNYVSNVTARSRCHEVFQDTKRPKHMKKGISGPWGAPATVCDSPFSLIDTTFEWLENNWKNKLDFVIWTGDNARHDNDDNFPRKPEEVFMLNRMIAEKFLKTFGDENNFRKKRGPHFIPIIPSIGNNDIHPNNIISSGPNDVLTILYNIWSPFIPKGQHKTFLNGGYFYTEVIPNKLMVVSLNTLYFYKANTAVNGCKEADQPGTIEMKWLNDILKKARKRGMKVYLTGHVAPRAKQYTRSCYRRYGRLALKFHDMILGHFYGHSNMDHFFFIDAKSIRRRTRRRRKFLVDDANIYDDKEEDIYDVDDDDIDDDDDDDYYDDEDEYEEEDEEEDDDNDESLEIKSQEVQKDDDCDDDEENGKVETNVYDIDNYTKRLINHYNKVLPRSREFVEKEYAVIHINPSIIPTFFPALRIFKYNTTVVTKGDIKEDTKKDTIDDDVDSTRRRRRDRSSATNTFLTPLGYTQYFINLTHANLYPNITPEYTIEYTTWDDYHMKDLTVSSWLQLTQKIVSRGLRSSLWKKIQEHLMVGTRSLIRRKKKKHYEPAESREKGPEDYLVSELAF</sequence>
<dbReference type="GO" id="GO:0000324">
    <property type="term" value="C:fungal-type vacuole"/>
    <property type="evidence" value="ECO:0007669"/>
    <property type="project" value="TreeGrafter"/>
</dbReference>
<dbReference type="CDD" id="cd00842">
    <property type="entry name" value="MPP_ASMase"/>
    <property type="match status" value="1"/>
</dbReference>
<keyword evidence="7 12" id="KW-0378">Hydrolase</keyword>
<dbReference type="HOGENOM" id="CLU_013424_1_1_1"/>
<keyword evidence="11" id="KW-0325">Glycoprotein</keyword>
<dbReference type="Proteomes" id="UP000022910">
    <property type="component" value="Unassembled WGS sequence"/>
</dbReference>
<dbReference type="PIRSF" id="PIRSF027093">
    <property type="entry name" value="EndopolyPtase_N1"/>
    <property type="match status" value="1"/>
</dbReference>
<comment type="function">
    <text evidence="12">Catalyzes the hydrolysis of inorganic polyphosphate (polyP) chains of many hundreds of phosphate residues into shorter lengths.</text>
</comment>
<evidence type="ECO:0000256" key="8">
    <source>
        <dbReference type="ARBA" id="ARBA00022968"/>
    </source>
</evidence>
<dbReference type="PANTHER" id="PTHR10340">
    <property type="entry name" value="SPHINGOMYELIN PHOSPHODIESTERASE"/>
    <property type="match status" value="1"/>
</dbReference>
<dbReference type="AlphaFoldDB" id="A0A015LVT0"/>
<evidence type="ECO:0000256" key="5">
    <source>
        <dbReference type="ARBA" id="ARBA00022554"/>
    </source>
</evidence>
<protein>
    <recommendedName>
        <fullName evidence="4 12">Endopolyphosphatase</fullName>
        <ecNumber evidence="3 12">3.6.1.10</ecNumber>
    </recommendedName>
</protein>
<comment type="subcellular location">
    <subcellularLocation>
        <location evidence="1">Vacuole membrane</location>
        <topology evidence="1">Single-pass type II membrane protein</topology>
    </subcellularLocation>
</comment>
<accession>A0A015LVT0</accession>
<dbReference type="EMBL" id="JEMT01011823">
    <property type="protein sequence ID" value="EXX76801.1"/>
    <property type="molecule type" value="Genomic_DNA"/>
</dbReference>
<gene>
    <name evidence="15" type="ORF">RirG_029710</name>
</gene>
<evidence type="ECO:0000256" key="1">
    <source>
        <dbReference type="ARBA" id="ARBA00004576"/>
    </source>
</evidence>
<dbReference type="OrthoDB" id="348678at2759"/>